<dbReference type="PANTHER" id="PTHR43493">
    <property type="entry name" value="DNA GYRASE/TOPOISOMERASE SUBUNIT A"/>
    <property type="match status" value="1"/>
</dbReference>
<comment type="catalytic activity">
    <reaction evidence="1 15">
        <text>ATP-dependent breakage, passage and rejoining of double-stranded DNA.</text>
        <dbReference type="EC" id="5.6.2.2"/>
    </reaction>
</comment>
<evidence type="ECO:0000256" key="11">
    <source>
        <dbReference type="ARBA" id="ARBA00023125"/>
    </source>
</evidence>
<keyword evidence="6" id="KW-0547">Nucleotide-binding</keyword>
<sequence>MKIEPREITKELKESYLDYAMSVIVSRALPDVRDGLKPVHRRILWAMWDSGLTHLAKTRKSANVVGETMARYHPHGDTAIYDTMVRMAQDFAMRYPLVKGQGNWGSQDGDNAAAMRYCVTGDTLIVTDRGLLPIEKASENASENIEVKVLSKDRVVNTATKWFASGEHPTIRITTHNGFSLQGSYNHPILTWTKDKHTGEPIFCWKTLERVSDGDVAVLDRTSDLLWPIRNFSVRKYWPVIRSGRIQKKVLPEELDENLAHILGALLSEGSIREKEIEFCNSDSSWIKEFEEHWKKVFPDCRLHHFYREPSSFGKKPYETLEIHSQYVVEFLRNIGLRPDKSRGKRVPFSILQSSKSVAASFLQAYFEGDGSISWSSKMTELSAISVSEALIQELQILLLRFGIVGTRRFDIYRNTHKLYIRSLKNYILFRKNIGFISRRKIEKLEETIVRLHHDYSQTDFVPFVSDFARAHVPEGSHDRQFVMKHNFDRYPAMLENYGQVVAATRVDVRPAVRSLFERLLLQNYVFDPITKIEKAKAQSVYSIKVDSDCHSFVANGFINHNTEAKLAKISDELLLDIEKDTVEWRPNYDATRKEPTVLPAKLPNLLLNGSLGIAVGMTTNIPPHNLGEIVDAILHLADNSDATADDLMRFIKGPDFPTGGIMFDQKAIRAAYTSGRGSITTRAKAEIVEQRKSKQFDIVITEIPYQVNKSELIKTIAELAQEKKIEGIRDLRDESDREGMRIVIELKNEVPPQKILNQLYERTDLQKDFHLNVIALVNGIEPQLLSVKDILAEYLLHRKEVVKRRVQFDLKKAEERAHILEGLAKALDAIDRVIATIKKSKDKEDAHANLVKLFKLSDVQATAILEMKLQTLAALERQRIEAELKEKLELIKELNLILKSPARILKIIRDEVTELKQKFGDERRTKVVLTPLTAFHEEDLIPEEEAIITFSGGGYIKRLPPSTFKVQRRGGKGLIGSEVAEEDFLANFFNAKTHDNVLFFTDRGRVFQTKVYEIPAASRTSKGKAIQNFLELPAEEKISAIVNYSGKKVTDKAKSCLMMVTKRGVVKKTALRDFENIRRTGIIAITLKKGDELKWVKLSSGSDQGVITTKLGQSIRFKEQQIRPMGRTAAGVRGIRLKKGDEVAGFDIIKEGNARLLVVMANGFGKQTPLAEYKVQGRGGSGIKTANITPKTGPLVSAHVVLDEKEVFALSAKGQMIRTNLESVRTTGRAAQGVRIMNLKPGDRLAGTVII</sequence>
<dbReference type="EC" id="5.6.2.2" evidence="4"/>
<keyword evidence="10 15" id="KW-0799">Topoisomerase</keyword>
<feature type="domain" description="Topo IIA-type catalytic" evidence="18">
    <location>
        <begin position="29"/>
        <end position="941"/>
    </location>
</feature>
<dbReference type="InterPro" id="IPR036844">
    <property type="entry name" value="Hint_dom_sf"/>
</dbReference>
<dbReference type="Pfam" id="PF14528">
    <property type="entry name" value="LAGLIDADG_3"/>
    <property type="match status" value="1"/>
</dbReference>
<dbReference type="Pfam" id="PF00521">
    <property type="entry name" value="DNA_topoisoIV"/>
    <property type="match status" value="2"/>
</dbReference>
<dbReference type="FunFam" id="1.10.268.10:FF:000001">
    <property type="entry name" value="DNA gyrase subunit A"/>
    <property type="match status" value="1"/>
</dbReference>
<evidence type="ECO:0000256" key="9">
    <source>
        <dbReference type="ARBA" id="ARBA00023000"/>
    </source>
</evidence>
<dbReference type="AlphaFoldDB" id="A0A1G2CG63"/>
<dbReference type="PROSITE" id="PS50817">
    <property type="entry name" value="INTEIN_N_TER"/>
    <property type="match status" value="1"/>
</dbReference>
<dbReference type="SMART" id="SM00306">
    <property type="entry name" value="HintN"/>
    <property type="match status" value="1"/>
</dbReference>
<dbReference type="InterPro" id="IPR006691">
    <property type="entry name" value="GyrA/parC_rep"/>
</dbReference>
<dbReference type="SUPFAM" id="SSF56719">
    <property type="entry name" value="Type II DNA topoisomerase"/>
    <property type="match status" value="2"/>
</dbReference>
<dbReference type="Gene3D" id="2.120.10.90">
    <property type="entry name" value="DNA gyrase/topoisomerase IV, subunit A, C-terminal"/>
    <property type="match status" value="1"/>
</dbReference>
<keyword evidence="8" id="KW-0067">ATP-binding</keyword>
<dbReference type="PANTHER" id="PTHR43493:SF5">
    <property type="entry name" value="DNA GYRASE SUBUNIT A, CHLOROPLASTIC_MITOCHONDRIAL"/>
    <property type="match status" value="1"/>
</dbReference>
<dbReference type="Gene3D" id="1.10.268.10">
    <property type="entry name" value="Topoisomerase, domain 3"/>
    <property type="match status" value="1"/>
</dbReference>
<comment type="subunit">
    <text evidence="14">Heterotetramer composed of ParC and ParE.</text>
</comment>
<organism evidence="19 20">
    <name type="scientific">Candidatus Liptonbacteria bacterium RIFCSPLOWO2_01_FULL_52_25</name>
    <dbReference type="NCBI Taxonomy" id="1798650"/>
    <lineage>
        <taxon>Bacteria</taxon>
        <taxon>Candidatus Liptoniibacteriota</taxon>
    </lineage>
</organism>
<keyword evidence="9" id="KW-0651">Protein splicing</keyword>
<dbReference type="FunFam" id="2.120.10.90:FF:000005">
    <property type="entry name" value="DNA topoisomerase 4 subunit A"/>
    <property type="match status" value="1"/>
</dbReference>
<dbReference type="STRING" id="1798650.A2945_01880"/>
<protein>
    <recommendedName>
        <fullName evidence="13">DNA gyrase subunit A</fullName>
        <ecNumber evidence="4">5.6.2.2</ecNumber>
    </recommendedName>
</protein>
<evidence type="ECO:0000259" key="17">
    <source>
        <dbReference type="PROSITE" id="PS50819"/>
    </source>
</evidence>
<dbReference type="Gene3D" id="3.30.1360.40">
    <property type="match status" value="1"/>
</dbReference>
<keyword evidence="11 15" id="KW-0238">DNA-binding</keyword>
<gene>
    <name evidence="19" type="ORF">A2945_01880</name>
</gene>
<evidence type="ECO:0000256" key="12">
    <source>
        <dbReference type="ARBA" id="ARBA00023235"/>
    </source>
</evidence>
<dbReference type="InterPro" id="IPR006141">
    <property type="entry name" value="Intein_N"/>
</dbReference>
<dbReference type="Gene3D" id="2.170.16.10">
    <property type="entry name" value="Hedgehog/Intein (Hint) domain"/>
    <property type="match status" value="2"/>
</dbReference>
<dbReference type="GO" id="GO:0003677">
    <property type="term" value="F:DNA binding"/>
    <property type="evidence" value="ECO:0007669"/>
    <property type="project" value="UniProtKB-UniRule"/>
</dbReference>
<evidence type="ECO:0000256" key="13">
    <source>
        <dbReference type="ARBA" id="ARBA00026190"/>
    </source>
</evidence>
<dbReference type="InterPro" id="IPR013757">
    <property type="entry name" value="Topo_IIA_A_a_sf"/>
</dbReference>
<dbReference type="CDD" id="cd00081">
    <property type="entry name" value="Hint"/>
    <property type="match status" value="1"/>
</dbReference>
<evidence type="ECO:0000256" key="2">
    <source>
        <dbReference type="ARBA" id="ARBA00001978"/>
    </source>
</evidence>
<dbReference type="GO" id="GO:0003918">
    <property type="term" value="F:DNA topoisomerase type II (double strand cut, ATP-hydrolyzing) activity"/>
    <property type="evidence" value="ECO:0007669"/>
    <property type="project" value="UniProtKB-EC"/>
</dbReference>
<evidence type="ECO:0000313" key="20">
    <source>
        <dbReference type="Proteomes" id="UP000178880"/>
    </source>
</evidence>
<dbReference type="Gene3D" id="3.10.28.10">
    <property type="entry name" value="Homing endonucleases"/>
    <property type="match status" value="1"/>
</dbReference>
<dbReference type="InterPro" id="IPR013760">
    <property type="entry name" value="Topo_IIA-like_dom_sf"/>
</dbReference>
<dbReference type="GO" id="GO:0016539">
    <property type="term" value="P:intein-mediated protein splicing"/>
    <property type="evidence" value="ECO:0007669"/>
    <property type="project" value="InterPro"/>
</dbReference>
<keyword evidence="12 15" id="KW-0413">Isomerase</keyword>
<dbReference type="InterPro" id="IPR004042">
    <property type="entry name" value="Intein_endonuc_central"/>
</dbReference>
<keyword evidence="7" id="KW-0068">Autocatalytic cleavage</keyword>
<dbReference type="GO" id="GO:0009330">
    <property type="term" value="C:DNA topoisomerase type II (double strand cut, ATP-hydrolyzing) complex"/>
    <property type="evidence" value="ECO:0007669"/>
    <property type="project" value="TreeGrafter"/>
</dbReference>
<comment type="similarity">
    <text evidence="3">Belongs to the type II topoisomerase GyrA/ParC subunit family.</text>
</comment>
<dbReference type="SUPFAM" id="SSF51294">
    <property type="entry name" value="Hedgehog/intein (Hint) domain"/>
    <property type="match status" value="1"/>
</dbReference>
<dbReference type="Gene3D" id="3.90.199.10">
    <property type="entry name" value="Topoisomerase II, domain 5"/>
    <property type="match status" value="2"/>
</dbReference>
<dbReference type="SUPFAM" id="SSF101904">
    <property type="entry name" value="GyrA/ParC C-terminal domain-like"/>
    <property type="match status" value="1"/>
</dbReference>
<dbReference type="InterPro" id="IPR050220">
    <property type="entry name" value="Type_II_DNA_Topoisomerases"/>
</dbReference>
<dbReference type="SMART" id="SM00305">
    <property type="entry name" value="HintC"/>
    <property type="match status" value="1"/>
</dbReference>
<proteinExistence type="inferred from homology"/>
<dbReference type="InterPro" id="IPR027434">
    <property type="entry name" value="Homing_endonucl"/>
</dbReference>
<evidence type="ECO:0000259" key="18">
    <source>
        <dbReference type="PROSITE" id="PS52040"/>
    </source>
</evidence>
<dbReference type="EMBL" id="MHLA01000013">
    <property type="protein sequence ID" value="OGY99729.1"/>
    <property type="molecule type" value="Genomic_DNA"/>
</dbReference>
<dbReference type="NCBIfam" id="TIGR01443">
    <property type="entry name" value="intein_Cterm"/>
    <property type="match status" value="1"/>
</dbReference>
<evidence type="ECO:0000256" key="1">
    <source>
        <dbReference type="ARBA" id="ARBA00000185"/>
    </source>
</evidence>
<dbReference type="InterPro" id="IPR030934">
    <property type="entry name" value="Intein_C"/>
</dbReference>
<feature type="active site" description="O-(5'-phospho-DNA)-tyrosine intermediate" evidence="15">
    <location>
        <position position="117"/>
    </location>
</feature>
<dbReference type="Proteomes" id="UP000178880">
    <property type="component" value="Unassembled WGS sequence"/>
</dbReference>
<dbReference type="PRINTS" id="PR00379">
    <property type="entry name" value="INTEIN"/>
</dbReference>
<evidence type="ECO:0000256" key="6">
    <source>
        <dbReference type="ARBA" id="ARBA00022741"/>
    </source>
</evidence>
<dbReference type="InterPro" id="IPR003587">
    <property type="entry name" value="Hint_dom_N"/>
</dbReference>
<evidence type="ECO:0000256" key="8">
    <source>
        <dbReference type="ARBA" id="ARBA00022840"/>
    </source>
</evidence>
<evidence type="ECO:0000256" key="7">
    <source>
        <dbReference type="ARBA" id="ARBA00022813"/>
    </source>
</evidence>
<dbReference type="PROSITE" id="PS50819">
    <property type="entry name" value="INTEIN_ENDONUCLEASE"/>
    <property type="match status" value="1"/>
</dbReference>
<evidence type="ECO:0000256" key="4">
    <source>
        <dbReference type="ARBA" id="ARBA00012895"/>
    </source>
</evidence>
<comment type="function">
    <text evidence="2">A type II topoisomerase that negatively supercoils closed circular double-stranded (ds) DNA in an ATP-dependent manner to modulate DNA topology and maintain chromosomes in an underwound state. Negative supercoiling favors strand separation, and DNA replication, transcription, recombination and repair, all of which involve strand separation. Also able to catalyze the interconversion of other topological isomers of dsDNA rings, including catenanes and knotted rings. Type II topoisomerases break and join 2 DNA strands simultaneously in an ATP-dependent manner.</text>
</comment>
<keyword evidence="5" id="KW-0963">Cytoplasm</keyword>
<evidence type="ECO:0000313" key="19">
    <source>
        <dbReference type="EMBL" id="OGY99729.1"/>
    </source>
</evidence>
<name>A0A1G2CG63_9BACT</name>
<dbReference type="InterPro" id="IPR006142">
    <property type="entry name" value="INTEIN"/>
</dbReference>
<dbReference type="InterPro" id="IPR035516">
    <property type="entry name" value="Gyrase/topoIV_suA_C"/>
</dbReference>
<dbReference type="GO" id="GO:0004519">
    <property type="term" value="F:endonuclease activity"/>
    <property type="evidence" value="ECO:0007669"/>
    <property type="project" value="InterPro"/>
</dbReference>
<dbReference type="PROSITE" id="PS50818">
    <property type="entry name" value="INTEIN_C_TER"/>
    <property type="match status" value="1"/>
</dbReference>
<evidence type="ECO:0000256" key="15">
    <source>
        <dbReference type="PROSITE-ProRule" id="PRU01384"/>
    </source>
</evidence>
<dbReference type="PROSITE" id="PS52040">
    <property type="entry name" value="TOPO_IIA"/>
    <property type="match status" value="1"/>
</dbReference>
<dbReference type="GO" id="GO:0005737">
    <property type="term" value="C:cytoplasm"/>
    <property type="evidence" value="ECO:0007669"/>
    <property type="project" value="TreeGrafter"/>
</dbReference>
<dbReference type="InterPro" id="IPR013758">
    <property type="entry name" value="Topo_IIA_A/C_ab"/>
</dbReference>
<evidence type="ECO:0000256" key="10">
    <source>
        <dbReference type="ARBA" id="ARBA00023029"/>
    </source>
</evidence>
<evidence type="ECO:0000256" key="14">
    <source>
        <dbReference type="ARBA" id="ARBA00063644"/>
    </source>
</evidence>
<evidence type="ECO:0000256" key="3">
    <source>
        <dbReference type="ARBA" id="ARBA00008263"/>
    </source>
</evidence>
<dbReference type="SMART" id="SM00434">
    <property type="entry name" value="TOP4c"/>
    <property type="match status" value="1"/>
</dbReference>
<dbReference type="Pfam" id="PF03989">
    <property type="entry name" value="DNA_gyraseA_C"/>
    <property type="match status" value="6"/>
</dbReference>
<reference evidence="19 20" key="1">
    <citation type="journal article" date="2016" name="Nat. Commun.">
        <title>Thousands of microbial genomes shed light on interconnected biogeochemical processes in an aquifer system.</title>
        <authorList>
            <person name="Anantharaman K."/>
            <person name="Brown C.T."/>
            <person name="Hug L.A."/>
            <person name="Sharon I."/>
            <person name="Castelle C.J."/>
            <person name="Probst A.J."/>
            <person name="Thomas B.C."/>
            <person name="Singh A."/>
            <person name="Wilkins M.J."/>
            <person name="Karaoz U."/>
            <person name="Brodie E.L."/>
            <person name="Williams K.H."/>
            <person name="Hubbard S.S."/>
            <person name="Banfield J.F."/>
        </authorList>
    </citation>
    <scope>NUCLEOTIDE SEQUENCE [LARGE SCALE GENOMIC DNA]</scope>
</reference>
<feature type="coiled-coil region" evidence="16">
    <location>
        <begin position="866"/>
        <end position="898"/>
    </location>
</feature>
<dbReference type="InterPro" id="IPR004860">
    <property type="entry name" value="LAGLIDADG_dom"/>
</dbReference>
<feature type="domain" description="DOD-type homing endonuclease" evidence="17">
    <location>
        <begin position="262"/>
        <end position="404"/>
    </location>
</feature>
<dbReference type="SUPFAM" id="SSF55608">
    <property type="entry name" value="Homing endonucleases"/>
    <property type="match status" value="1"/>
</dbReference>
<dbReference type="InterPro" id="IPR002205">
    <property type="entry name" value="Topo_IIA_dom_A"/>
</dbReference>
<keyword evidence="16" id="KW-0175">Coiled coil</keyword>
<dbReference type="InterPro" id="IPR003586">
    <property type="entry name" value="Hint_dom_C"/>
</dbReference>
<evidence type="ECO:0000256" key="16">
    <source>
        <dbReference type="SAM" id="Coils"/>
    </source>
</evidence>
<comment type="caution">
    <text evidence="19">The sequence shown here is derived from an EMBL/GenBank/DDBJ whole genome shotgun (WGS) entry which is preliminary data.</text>
</comment>
<evidence type="ECO:0000256" key="5">
    <source>
        <dbReference type="ARBA" id="ARBA00022490"/>
    </source>
</evidence>
<dbReference type="GO" id="GO:0005524">
    <property type="term" value="F:ATP binding"/>
    <property type="evidence" value="ECO:0007669"/>
    <property type="project" value="UniProtKB-KW"/>
</dbReference>
<dbReference type="GO" id="GO:0006265">
    <property type="term" value="P:DNA topological change"/>
    <property type="evidence" value="ECO:0007669"/>
    <property type="project" value="UniProtKB-UniRule"/>
</dbReference>
<dbReference type="NCBIfam" id="TIGR01445">
    <property type="entry name" value="intein_Nterm"/>
    <property type="match status" value="1"/>
</dbReference>
<dbReference type="CDD" id="cd00187">
    <property type="entry name" value="TOP4c"/>
    <property type="match status" value="1"/>
</dbReference>
<dbReference type="FunFam" id="3.30.1360.40:FF:000002">
    <property type="entry name" value="DNA gyrase subunit A"/>
    <property type="match status" value="1"/>
</dbReference>
<accession>A0A1G2CG63</accession>